<protein>
    <submittedName>
        <fullName evidence="1">Uncharacterized protein</fullName>
    </submittedName>
</protein>
<proteinExistence type="predicted"/>
<reference evidence="1" key="1">
    <citation type="submission" date="2023-10" db="EMBL/GenBank/DDBJ databases">
        <authorList>
            <person name="Chen Y."/>
            <person name="Shah S."/>
            <person name="Dougan E. K."/>
            <person name="Thang M."/>
            <person name="Chan C."/>
        </authorList>
    </citation>
    <scope>NUCLEOTIDE SEQUENCE [LARGE SCALE GENOMIC DNA]</scope>
</reference>
<comment type="caution">
    <text evidence="1">The sequence shown here is derived from an EMBL/GenBank/DDBJ whole genome shotgun (WGS) entry which is preliminary data.</text>
</comment>
<keyword evidence="2" id="KW-1185">Reference proteome</keyword>
<accession>A0ABN9V7S6</accession>
<gene>
    <name evidence="1" type="ORF">PCOR1329_LOCUS55426</name>
</gene>
<feature type="non-terminal residue" evidence="1">
    <location>
        <position position="1"/>
    </location>
</feature>
<evidence type="ECO:0000313" key="1">
    <source>
        <dbReference type="EMBL" id="CAK0868905.1"/>
    </source>
</evidence>
<dbReference type="EMBL" id="CAUYUJ010016795">
    <property type="protein sequence ID" value="CAK0868905.1"/>
    <property type="molecule type" value="Genomic_DNA"/>
</dbReference>
<sequence>DLLPEAGPVLHWAASPGQDLPQVLVGRLAWPSRPPTLHWAVCLSQGTERGCSDARLDCGLPHGPGGWPFSSPGPLALRWRAAFGAARPKQRAAHANVRELQAARAAPRRRAHKASCPSSRWPHLVDSQVVAAIAAKGRSNSRRFQPTLQRCVAAAVAADMHQVVGNAASGDNPADESSRWLRRGSRLRHRYLAAVSSLLEHHGAVEAGVKALGKESEDADALIAGYSASRLHLSWAPLKTRRKREPAARALPFTPETAGAMAEFTVEAGCIDTAHFFAVAFAGLLRGGEAFILQGDGAALRGPYAVLRIAWFETTAGRDAAEAFVIRSAIKMLLLREALVGLPEGERLSSRSPHQLRMALLALVEGLGFQELFSWHWRWRGGALEHLLRTKTMVGTLALTAGVVPDGQNLRRGRRVRHCPRPAW</sequence>
<name>A0ABN9V7S6_9DINO</name>
<evidence type="ECO:0000313" key="2">
    <source>
        <dbReference type="Proteomes" id="UP001189429"/>
    </source>
</evidence>
<organism evidence="1 2">
    <name type="scientific">Prorocentrum cordatum</name>
    <dbReference type="NCBI Taxonomy" id="2364126"/>
    <lineage>
        <taxon>Eukaryota</taxon>
        <taxon>Sar</taxon>
        <taxon>Alveolata</taxon>
        <taxon>Dinophyceae</taxon>
        <taxon>Prorocentrales</taxon>
        <taxon>Prorocentraceae</taxon>
        <taxon>Prorocentrum</taxon>
    </lineage>
</organism>
<dbReference type="Proteomes" id="UP001189429">
    <property type="component" value="Unassembled WGS sequence"/>
</dbReference>